<protein>
    <submittedName>
        <fullName evidence="1">Uncharacterized protein</fullName>
    </submittedName>
</protein>
<evidence type="ECO:0000313" key="2">
    <source>
        <dbReference type="Proteomes" id="UP001209229"/>
    </source>
</evidence>
<proteinExistence type="predicted"/>
<dbReference type="RefSeq" id="WP_301189595.1">
    <property type="nucleotide sequence ID" value="NZ_JAPDPJ010000009.1"/>
</dbReference>
<comment type="caution">
    <text evidence="1">The sequence shown here is derived from an EMBL/GenBank/DDBJ whole genome shotgun (WGS) entry which is preliminary data.</text>
</comment>
<accession>A0AAE3M3D5</accession>
<dbReference type="EMBL" id="JAPDPJ010000009">
    <property type="protein sequence ID" value="MCW3786025.1"/>
    <property type="molecule type" value="Genomic_DNA"/>
</dbReference>
<reference evidence="1" key="1">
    <citation type="submission" date="2022-10" db="EMBL/GenBank/DDBJ databases">
        <authorList>
            <person name="Yu W.X."/>
        </authorList>
    </citation>
    <scope>NUCLEOTIDE SEQUENCE</scope>
    <source>
        <strain evidence="1">AAT</strain>
    </source>
</reference>
<dbReference type="Proteomes" id="UP001209229">
    <property type="component" value="Unassembled WGS sequence"/>
</dbReference>
<keyword evidence="2" id="KW-1185">Reference proteome</keyword>
<dbReference type="AlphaFoldDB" id="A0AAE3M3D5"/>
<organism evidence="1 2">
    <name type="scientific">Plebeiibacterium sediminum</name>
    <dbReference type="NCBI Taxonomy" id="2992112"/>
    <lineage>
        <taxon>Bacteria</taxon>
        <taxon>Pseudomonadati</taxon>
        <taxon>Bacteroidota</taxon>
        <taxon>Bacteroidia</taxon>
        <taxon>Marinilabiliales</taxon>
        <taxon>Marinilabiliaceae</taxon>
        <taxon>Plebeiibacterium</taxon>
    </lineage>
</organism>
<evidence type="ECO:0000313" key="1">
    <source>
        <dbReference type="EMBL" id="MCW3786025.1"/>
    </source>
</evidence>
<gene>
    <name evidence="1" type="ORF">OM075_06070</name>
</gene>
<name>A0AAE3M3D5_9BACT</name>
<sequence length="93" mass="10810">MANRRELKKDINYLAAEILNQAYMKLALMENVSENDIQPIMVEAIEMRNEFVARTNHPDGKDNKKIVKAYYQTLRKNLMAKTVELLDRIQALG</sequence>